<dbReference type="Proteomes" id="UP000481852">
    <property type="component" value="Unassembled WGS sequence"/>
</dbReference>
<dbReference type="EMBL" id="VULZ01000002">
    <property type="protein sequence ID" value="MSS13857.1"/>
    <property type="molecule type" value="Genomic_DNA"/>
</dbReference>
<keyword evidence="2" id="KW-1185">Reference proteome</keyword>
<proteinExistence type="predicted"/>
<evidence type="ECO:0000313" key="2">
    <source>
        <dbReference type="Proteomes" id="UP000481852"/>
    </source>
</evidence>
<organism evidence="1 2">
    <name type="scientific">Porcincola intestinalis</name>
    <dbReference type="NCBI Taxonomy" id="2606632"/>
    <lineage>
        <taxon>Bacteria</taxon>
        <taxon>Bacillati</taxon>
        <taxon>Bacillota</taxon>
        <taxon>Clostridia</taxon>
        <taxon>Lachnospirales</taxon>
        <taxon>Lachnospiraceae</taxon>
        <taxon>Porcincola</taxon>
    </lineage>
</organism>
<protein>
    <submittedName>
        <fullName evidence="1">Uncharacterized protein</fullName>
    </submittedName>
</protein>
<dbReference type="RefSeq" id="WP_154522534.1">
    <property type="nucleotide sequence ID" value="NZ_JAXEDB010000050.1"/>
</dbReference>
<reference evidence="1 2" key="1">
    <citation type="submission" date="2019-08" db="EMBL/GenBank/DDBJ databases">
        <title>In-depth cultivation of the pig gut microbiome towards novel bacterial diversity and tailored functional studies.</title>
        <authorList>
            <person name="Wylensek D."/>
            <person name="Hitch T.C.A."/>
            <person name="Clavel T."/>
        </authorList>
    </citation>
    <scope>NUCLEOTIDE SEQUENCE [LARGE SCALE GENOMIC DNA]</scope>
    <source>
        <strain evidence="1 2">Oil+RF-744-WCA-WT-11</strain>
    </source>
</reference>
<accession>A0A6L5X2W6</accession>
<sequence length="61" mass="6997">MDKEKKNGKMQTAASHFCLEENPDVVPIPCVDSFFITELVRAMPDGVMMEVYFDGRDKQRT</sequence>
<name>A0A6L5X2W6_9FIRM</name>
<gene>
    <name evidence="1" type="ORF">FYJ35_02165</name>
</gene>
<comment type="caution">
    <text evidence="1">The sequence shown here is derived from an EMBL/GenBank/DDBJ whole genome shotgun (WGS) entry which is preliminary data.</text>
</comment>
<evidence type="ECO:0000313" key="1">
    <source>
        <dbReference type="EMBL" id="MSS13857.1"/>
    </source>
</evidence>
<dbReference type="AlphaFoldDB" id="A0A6L5X2W6"/>